<dbReference type="InterPro" id="IPR051048">
    <property type="entry name" value="Peptidase_S8/S53_subtilisin"/>
</dbReference>
<dbReference type="PANTHER" id="PTHR43399:SF4">
    <property type="entry name" value="CELL WALL-ASSOCIATED PROTEASE"/>
    <property type="match status" value="1"/>
</dbReference>
<feature type="non-terminal residue" evidence="3">
    <location>
        <position position="1"/>
    </location>
</feature>
<dbReference type="SUPFAM" id="SSF52743">
    <property type="entry name" value="Subtilisin-like"/>
    <property type="match status" value="1"/>
</dbReference>
<reference evidence="3" key="1">
    <citation type="journal article" date="2014" name="Front. Microbiol.">
        <title>High frequency of phylogenetically diverse reductive dehalogenase-homologous genes in deep subseafloor sedimentary metagenomes.</title>
        <authorList>
            <person name="Kawai M."/>
            <person name="Futagami T."/>
            <person name="Toyoda A."/>
            <person name="Takaki Y."/>
            <person name="Nishi S."/>
            <person name="Hori S."/>
            <person name="Arai W."/>
            <person name="Tsubouchi T."/>
            <person name="Morono Y."/>
            <person name="Uchiyama I."/>
            <person name="Ito T."/>
            <person name="Fujiyama A."/>
            <person name="Inagaki F."/>
            <person name="Takami H."/>
        </authorList>
    </citation>
    <scope>NUCLEOTIDE SEQUENCE</scope>
    <source>
        <strain evidence="3">Expedition CK06-06</strain>
    </source>
</reference>
<dbReference type="GO" id="GO:0006508">
    <property type="term" value="P:proteolysis"/>
    <property type="evidence" value="ECO:0007669"/>
    <property type="project" value="InterPro"/>
</dbReference>
<dbReference type="Gene3D" id="3.40.50.200">
    <property type="entry name" value="Peptidase S8/S53 domain"/>
    <property type="match status" value="1"/>
</dbReference>
<dbReference type="AlphaFoldDB" id="X1UGK0"/>
<evidence type="ECO:0000313" key="3">
    <source>
        <dbReference type="EMBL" id="GAI98980.1"/>
    </source>
</evidence>
<dbReference type="PROSITE" id="PS51892">
    <property type="entry name" value="SUBTILASE"/>
    <property type="match status" value="1"/>
</dbReference>
<evidence type="ECO:0000256" key="1">
    <source>
        <dbReference type="ARBA" id="ARBA00011073"/>
    </source>
</evidence>
<comment type="similarity">
    <text evidence="1">Belongs to the peptidase S8 family.</text>
</comment>
<dbReference type="Pfam" id="PF00082">
    <property type="entry name" value="Peptidase_S8"/>
    <property type="match status" value="1"/>
</dbReference>
<accession>X1UGK0</accession>
<comment type="caution">
    <text evidence="3">The sequence shown here is derived from an EMBL/GenBank/DDBJ whole genome shotgun (WGS) entry which is preliminary data.</text>
</comment>
<dbReference type="InterPro" id="IPR036852">
    <property type="entry name" value="Peptidase_S8/S53_dom_sf"/>
</dbReference>
<sequence length="287" mass="30738">IDETSLQAYGAEVIKSADNVWKARVPINILETIADNVEGVSFIKLPDRAIPLAIESEGVGLTGASSYHSAGYTGSGVKVAVIDSGFAGLSSAISDGELPNTVVMIDCTGSSCVSTDFFSETGLHGTACAEIVYDMAPEAQLYLIKIADSLDLKDAKDYSIDNGIKIINHSVGWFNTNFYSGGCYYSNPVCTANDAYSNGILWVNAMGNHAEEHYEATFTDSDSDGWHNVSGVDETINIEASAGDIIQVCLTWNAWPTTDQDYNLYLYDSSFNLVASSVTRQTGTQPP</sequence>
<evidence type="ECO:0000259" key="2">
    <source>
        <dbReference type="Pfam" id="PF00082"/>
    </source>
</evidence>
<gene>
    <name evidence="3" type="ORF">S12H4_27640</name>
</gene>
<organism evidence="3">
    <name type="scientific">marine sediment metagenome</name>
    <dbReference type="NCBI Taxonomy" id="412755"/>
    <lineage>
        <taxon>unclassified sequences</taxon>
        <taxon>metagenomes</taxon>
        <taxon>ecological metagenomes</taxon>
    </lineage>
</organism>
<feature type="domain" description="Peptidase S8/S53" evidence="2">
    <location>
        <begin position="74"/>
        <end position="234"/>
    </location>
</feature>
<name>X1UGK0_9ZZZZ</name>
<dbReference type="EMBL" id="BARW01015793">
    <property type="protein sequence ID" value="GAI98980.1"/>
    <property type="molecule type" value="Genomic_DNA"/>
</dbReference>
<dbReference type="PANTHER" id="PTHR43399">
    <property type="entry name" value="SUBTILISIN-RELATED"/>
    <property type="match status" value="1"/>
</dbReference>
<dbReference type="InterPro" id="IPR000209">
    <property type="entry name" value="Peptidase_S8/S53_dom"/>
</dbReference>
<protein>
    <recommendedName>
        <fullName evidence="2">Peptidase S8/S53 domain-containing protein</fullName>
    </recommendedName>
</protein>
<dbReference type="GO" id="GO:0004252">
    <property type="term" value="F:serine-type endopeptidase activity"/>
    <property type="evidence" value="ECO:0007669"/>
    <property type="project" value="InterPro"/>
</dbReference>
<feature type="non-terminal residue" evidence="3">
    <location>
        <position position="287"/>
    </location>
</feature>
<proteinExistence type="inferred from homology"/>